<organism evidence="1 2">
    <name type="scientific">Pedobacter cryoconitis</name>
    <dbReference type="NCBI Taxonomy" id="188932"/>
    <lineage>
        <taxon>Bacteria</taxon>
        <taxon>Pseudomonadati</taxon>
        <taxon>Bacteroidota</taxon>
        <taxon>Sphingobacteriia</taxon>
        <taxon>Sphingobacteriales</taxon>
        <taxon>Sphingobacteriaceae</taxon>
        <taxon>Pedobacter</taxon>
    </lineage>
</organism>
<dbReference type="OrthoDB" id="1036397at2"/>
<accession>A0A127V9B1</accession>
<dbReference type="KEGG" id="pcm:AY601_0914"/>
<dbReference type="AlphaFoldDB" id="A0A127V9B1"/>
<dbReference type="RefSeq" id="WP_068397066.1">
    <property type="nucleotide sequence ID" value="NZ_CP014504.1"/>
</dbReference>
<dbReference type="PATRIC" id="fig|188932.3.peg.942"/>
<evidence type="ECO:0000313" key="2">
    <source>
        <dbReference type="Proteomes" id="UP000071561"/>
    </source>
</evidence>
<sequence>MENFNHILLFRTDIKSEADKQALQPLLDENKNIEQWNVDLDDEDYVLRIVSYNLKHEQIIQMVRDHGYMCCELT</sequence>
<protein>
    <submittedName>
        <fullName evidence="1">Uncharacterized protein</fullName>
    </submittedName>
</protein>
<dbReference type="EMBL" id="CP014504">
    <property type="protein sequence ID" value="AMP97855.1"/>
    <property type="molecule type" value="Genomic_DNA"/>
</dbReference>
<evidence type="ECO:0000313" key="1">
    <source>
        <dbReference type="EMBL" id="AMP97855.1"/>
    </source>
</evidence>
<keyword evidence="2" id="KW-1185">Reference proteome</keyword>
<proteinExistence type="predicted"/>
<gene>
    <name evidence="1" type="ORF">AY601_0914</name>
</gene>
<name>A0A127V9B1_9SPHI</name>
<dbReference type="Proteomes" id="UP000071561">
    <property type="component" value="Chromosome"/>
</dbReference>
<reference evidence="1 2" key="1">
    <citation type="submission" date="2016-03" db="EMBL/GenBank/DDBJ databases">
        <title>Complete genome sequence of Pedobacter cryoconitis PAMC 27485.</title>
        <authorList>
            <person name="Lee J."/>
            <person name="Kim O.-S."/>
        </authorList>
    </citation>
    <scope>NUCLEOTIDE SEQUENCE [LARGE SCALE GENOMIC DNA]</scope>
    <source>
        <strain evidence="1 2">PAMC 27485</strain>
    </source>
</reference>